<dbReference type="Pfam" id="PF04978">
    <property type="entry name" value="MST"/>
    <property type="match status" value="1"/>
</dbReference>
<sequence length="170" mass="18607">MAEHTAAVSILSDAFGRVHDLVGEVTTGLTEPVATYRLHPEANTVGWLVWHLSRVQDDHVADAAGTDQVWPLWRDRFGLPFDDYATGYGQTPEEVGAVEVTGELLAGYHAEVHRATARYLESVTAAELERVVDDSWDPPVTVSVRLVSVISDCLQHLGQAAYVRGLTERG</sequence>
<organism evidence="1">
    <name type="scientific">uncultured Propionibacteriaceae bacterium</name>
    <dbReference type="NCBI Taxonomy" id="257457"/>
    <lineage>
        <taxon>Bacteria</taxon>
        <taxon>Bacillati</taxon>
        <taxon>Actinomycetota</taxon>
        <taxon>Actinomycetes</taxon>
        <taxon>Propionibacteriales</taxon>
        <taxon>Propionibacteriaceae</taxon>
        <taxon>environmental samples</taxon>
    </lineage>
</organism>
<protein>
    <recommendedName>
        <fullName evidence="2">DUF664 domain-containing protein</fullName>
    </recommendedName>
</protein>
<dbReference type="NCBIfam" id="NF047843">
    <property type="entry name" value="MST_Rv0443"/>
    <property type="match status" value="1"/>
</dbReference>
<reference evidence="1" key="1">
    <citation type="submission" date="2020-02" db="EMBL/GenBank/DDBJ databases">
        <authorList>
            <person name="Meier V. D."/>
        </authorList>
    </citation>
    <scope>NUCLEOTIDE SEQUENCE</scope>
    <source>
        <strain evidence="1">AVDCRST_MAG75</strain>
    </source>
</reference>
<dbReference type="SUPFAM" id="SSF109854">
    <property type="entry name" value="DinB/YfiT-like putative metalloenzymes"/>
    <property type="match status" value="1"/>
</dbReference>
<dbReference type="EMBL" id="CADCUO010000063">
    <property type="protein sequence ID" value="CAA9381001.1"/>
    <property type="molecule type" value="Genomic_DNA"/>
</dbReference>
<proteinExistence type="predicted"/>
<dbReference type="InterPro" id="IPR007061">
    <property type="entry name" value="MST-like"/>
</dbReference>
<dbReference type="InterPro" id="IPR034660">
    <property type="entry name" value="DinB/YfiT-like"/>
</dbReference>
<dbReference type="AlphaFoldDB" id="A0A6J4NCJ5"/>
<dbReference type="Gene3D" id="1.20.120.450">
    <property type="entry name" value="dinb family like domain"/>
    <property type="match status" value="1"/>
</dbReference>
<accession>A0A6J4NCJ5</accession>
<gene>
    <name evidence="1" type="ORF">AVDCRST_MAG75-953</name>
</gene>
<evidence type="ECO:0008006" key="2">
    <source>
        <dbReference type="Google" id="ProtNLM"/>
    </source>
</evidence>
<evidence type="ECO:0000313" key="1">
    <source>
        <dbReference type="EMBL" id="CAA9381001.1"/>
    </source>
</evidence>
<name>A0A6J4NCJ5_9ACTN</name>